<dbReference type="OrthoDB" id="8954335at2759"/>
<dbReference type="InParanoid" id="A0A0C3DK44"/>
<dbReference type="SUPFAM" id="SSF52540">
    <property type="entry name" value="P-loop containing nucleoside triphosphate hydrolases"/>
    <property type="match status" value="1"/>
</dbReference>
<evidence type="ECO:0000313" key="2">
    <source>
        <dbReference type="Proteomes" id="UP000053989"/>
    </source>
</evidence>
<keyword evidence="2" id="KW-1185">Reference proteome</keyword>
<dbReference type="STRING" id="1036808.A0A0C3DK44"/>
<evidence type="ECO:0000313" key="1">
    <source>
        <dbReference type="EMBL" id="KIM56679.1"/>
    </source>
</evidence>
<sequence>ILGPVGSGKSSFIGNATGNDSGVGHTLCRGAFTRQVTATNCAVGNFVNAVLVDTPGLDNPDISELQILKMVSSWLTETYKKKVILSAILYFHSMTDTCLRWIPSKHLRIFQSLCGRDAICKMALVTTMWDGVEEAYANSKMTTPKRSWKAMTQKDSTVFRYLNQPGSVGELLQNVVDMV</sequence>
<name>A0A0C3DK44_9AGAM</name>
<organism evidence="1 2">
    <name type="scientific">Scleroderma citrinum Foug A</name>
    <dbReference type="NCBI Taxonomy" id="1036808"/>
    <lineage>
        <taxon>Eukaryota</taxon>
        <taxon>Fungi</taxon>
        <taxon>Dikarya</taxon>
        <taxon>Basidiomycota</taxon>
        <taxon>Agaricomycotina</taxon>
        <taxon>Agaricomycetes</taxon>
        <taxon>Agaricomycetidae</taxon>
        <taxon>Boletales</taxon>
        <taxon>Sclerodermatineae</taxon>
        <taxon>Sclerodermataceae</taxon>
        <taxon>Scleroderma</taxon>
    </lineage>
</organism>
<feature type="non-terminal residue" evidence="1">
    <location>
        <position position="1"/>
    </location>
</feature>
<accession>A0A0C3DK44</accession>
<reference evidence="1 2" key="1">
    <citation type="submission" date="2014-04" db="EMBL/GenBank/DDBJ databases">
        <authorList>
            <consortium name="DOE Joint Genome Institute"/>
            <person name="Kuo A."/>
            <person name="Kohler A."/>
            <person name="Nagy L.G."/>
            <person name="Floudas D."/>
            <person name="Copeland A."/>
            <person name="Barry K.W."/>
            <person name="Cichocki N."/>
            <person name="Veneault-Fourrey C."/>
            <person name="LaButti K."/>
            <person name="Lindquist E.A."/>
            <person name="Lipzen A."/>
            <person name="Lundell T."/>
            <person name="Morin E."/>
            <person name="Murat C."/>
            <person name="Sun H."/>
            <person name="Tunlid A."/>
            <person name="Henrissat B."/>
            <person name="Grigoriev I.V."/>
            <person name="Hibbett D.S."/>
            <person name="Martin F."/>
            <person name="Nordberg H.P."/>
            <person name="Cantor M.N."/>
            <person name="Hua S.X."/>
        </authorList>
    </citation>
    <scope>NUCLEOTIDE SEQUENCE [LARGE SCALE GENOMIC DNA]</scope>
    <source>
        <strain evidence="1 2">Foug A</strain>
    </source>
</reference>
<dbReference type="EMBL" id="KN822111">
    <property type="protein sequence ID" value="KIM56679.1"/>
    <property type="molecule type" value="Genomic_DNA"/>
</dbReference>
<dbReference type="InterPro" id="IPR027417">
    <property type="entry name" value="P-loop_NTPase"/>
</dbReference>
<dbReference type="Gene3D" id="3.40.50.300">
    <property type="entry name" value="P-loop containing nucleotide triphosphate hydrolases"/>
    <property type="match status" value="1"/>
</dbReference>
<protein>
    <submittedName>
        <fullName evidence="1">Uncharacterized protein</fullName>
    </submittedName>
</protein>
<reference evidence="2" key="2">
    <citation type="submission" date="2015-01" db="EMBL/GenBank/DDBJ databases">
        <title>Evolutionary Origins and Diversification of the Mycorrhizal Mutualists.</title>
        <authorList>
            <consortium name="DOE Joint Genome Institute"/>
            <consortium name="Mycorrhizal Genomics Consortium"/>
            <person name="Kohler A."/>
            <person name="Kuo A."/>
            <person name="Nagy L.G."/>
            <person name="Floudas D."/>
            <person name="Copeland A."/>
            <person name="Barry K.W."/>
            <person name="Cichocki N."/>
            <person name="Veneault-Fourrey C."/>
            <person name="LaButti K."/>
            <person name="Lindquist E.A."/>
            <person name="Lipzen A."/>
            <person name="Lundell T."/>
            <person name="Morin E."/>
            <person name="Murat C."/>
            <person name="Riley R."/>
            <person name="Ohm R."/>
            <person name="Sun H."/>
            <person name="Tunlid A."/>
            <person name="Henrissat B."/>
            <person name="Grigoriev I.V."/>
            <person name="Hibbett D.S."/>
            <person name="Martin F."/>
        </authorList>
    </citation>
    <scope>NUCLEOTIDE SEQUENCE [LARGE SCALE GENOMIC DNA]</scope>
    <source>
        <strain evidence="2">Foug A</strain>
    </source>
</reference>
<gene>
    <name evidence="1" type="ORF">SCLCIDRAFT_78832</name>
</gene>
<dbReference type="HOGENOM" id="CLU_018003_0_1_1"/>
<dbReference type="Proteomes" id="UP000053989">
    <property type="component" value="Unassembled WGS sequence"/>
</dbReference>
<proteinExistence type="predicted"/>
<dbReference type="AlphaFoldDB" id="A0A0C3DK44"/>
<feature type="non-terminal residue" evidence="1">
    <location>
        <position position="179"/>
    </location>
</feature>